<comment type="caution">
    <text evidence="2">The sequence shown here is derived from an EMBL/GenBank/DDBJ whole genome shotgun (WGS) entry which is preliminary data.</text>
</comment>
<organism evidence="2 3">
    <name type="scientific">Elysia crispata</name>
    <name type="common">lettuce slug</name>
    <dbReference type="NCBI Taxonomy" id="231223"/>
    <lineage>
        <taxon>Eukaryota</taxon>
        <taxon>Metazoa</taxon>
        <taxon>Spiralia</taxon>
        <taxon>Lophotrochozoa</taxon>
        <taxon>Mollusca</taxon>
        <taxon>Gastropoda</taxon>
        <taxon>Heterobranchia</taxon>
        <taxon>Euthyneura</taxon>
        <taxon>Panpulmonata</taxon>
        <taxon>Sacoglossa</taxon>
        <taxon>Placobranchoidea</taxon>
        <taxon>Plakobranchidae</taxon>
        <taxon>Elysia</taxon>
    </lineage>
</organism>
<reference evidence="2" key="1">
    <citation type="journal article" date="2023" name="G3 (Bethesda)">
        <title>A reference genome for the long-term kleptoplast-retaining sea slug Elysia crispata morphotype clarki.</title>
        <authorList>
            <person name="Eastman K.E."/>
            <person name="Pendleton A.L."/>
            <person name="Shaikh M.A."/>
            <person name="Suttiyut T."/>
            <person name="Ogas R."/>
            <person name="Tomko P."/>
            <person name="Gavelis G."/>
            <person name="Widhalm J.R."/>
            <person name="Wisecaver J.H."/>
        </authorList>
    </citation>
    <scope>NUCLEOTIDE SEQUENCE</scope>
    <source>
        <strain evidence="2">ECLA1</strain>
    </source>
</reference>
<gene>
    <name evidence="2" type="ORF">RRG08_013814</name>
</gene>
<dbReference type="Proteomes" id="UP001283361">
    <property type="component" value="Unassembled WGS sequence"/>
</dbReference>
<evidence type="ECO:0000256" key="1">
    <source>
        <dbReference type="SAM" id="MobiDB-lite"/>
    </source>
</evidence>
<name>A0AAE1BCX4_9GAST</name>
<accession>A0AAE1BCX4</accession>
<dbReference type="EMBL" id="JAWDGP010000175">
    <property type="protein sequence ID" value="KAK3803231.1"/>
    <property type="molecule type" value="Genomic_DNA"/>
</dbReference>
<protein>
    <submittedName>
        <fullName evidence="2">Uncharacterized protein</fullName>
    </submittedName>
</protein>
<keyword evidence="3" id="KW-1185">Reference proteome</keyword>
<feature type="region of interest" description="Disordered" evidence="1">
    <location>
        <begin position="148"/>
        <end position="172"/>
    </location>
</feature>
<evidence type="ECO:0000313" key="3">
    <source>
        <dbReference type="Proteomes" id="UP001283361"/>
    </source>
</evidence>
<evidence type="ECO:0000313" key="2">
    <source>
        <dbReference type="EMBL" id="KAK3803231.1"/>
    </source>
</evidence>
<proteinExistence type="predicted"/>
<dbReference type="AlphaFoldDB" id="A0AAE1BCX4"/>
<sequence>MSAVVQEEASALWSNNTGTSGVRFHQEYKKKLEHFWRVGNPLQLSCGIPDVTIMWVIRCNGLTEYPDVIFSVRPRKFPGTGNVAEVNDLARPRKLPGIGNVAEVIVLVRPRKLPGTGNVAGVNDLARPRKLPGTGNVAGVNDLARPRKLPGTGNVAGVNDLARPRKLPGTET</sequence>